<evidence type="ECO:0000313" key="10">
    <source>
        <dbReference type="EMBL" id="QJW83906.1"/>
    </source>
</evidence>
<dbReference type="EMBL" id="CP053418">
    <property type="protein sequence ID" value="QJW83906.1"/>
    <property type="molecule type" value="Genomic_DNA"/>
</dbReference>
<keyword evidence="4" id="KW-0732">Signal</keyword>
<proteinExistence type="predicted"/>
<evidence type="ECO:0000256" key="5">
    <source>
        <dbReference type="ARBA" id="ARBA00023002"/>
    </source>
</evidence>
<feature type="region of interest" description="Disordered" evidence="8">
    <location>
        <begin position="1"/>
        <end position="21"/>
    </location>
</feature>
<keyword evidence="5" id="KW-0560">Oxidoreductase</keyword>
<comment type="subcellular location">
    <subcellularLocation>
        <location evidence="1">Cell envelope</location>
    </subcellularLocation>
</comment>
<dbReference type="SUPFAM" id="SSF46626">
    <property type="entry name" value="Cytochrome c"/>
    <property type="match status" value="2"/>
</dbReference>
<evidence type="ECO:0000259" key="9">
    <source>
        <dbReference type="PROSITE" id="PS51007"/>
    </source>
</evidence>
<organism evidence="10 11">
    <name type="scientific">Ramlibacter terrae</name>
    <dbReference type="NCBI Taxonomy" id="2732511"/>
    <lineage>
        <taxon>Bacteria</taxon>
        <taxon>Pseudomonadati</taxon>
        <taxon>Pseudomonadota</taxon>
        <taxon>Betaproteobacteria</taxon>
        <taxon>Burkholderiales</taxon>
        <taxon>Comamonadaceae</taxon>
        <taxon>Ramlibacter</taxon>
    </lineage>
</organism>
<dbReference type="InterPro" id="IPR004852">
    <property type="entry name" value="Di-haem_cyt_c_peroxidsae"/>
</dbReference>
<gene>
    <name evidence="10" type="ORF">HK414_07720</name>
</gene>
<dbReference type="InterPro" id="IPR009056">
    <property type="entry name" value="Cyt_c-like_dom"/>
</dbReference>
<name>A0ABX6P1D7_9BURK</name>
<evidence type="ECO:0000256" key="1">
    <source>
        <dbReference type="ARBA" id="ARBA00004196"/>
    </source>
</evidence>
<keyword evidence="2 7" id="KW-0349">Heme</keyword>
<keyword evidence="3 7" id="KW-0479">Metal-binding</keyword>
<sequence length="220" mass="23810">MGRTQEGPGGARRRAAPPPEHARLPAAATRLAALAGYRALFAKAYPGEPINVDTIAKAMAVFQRSVISNDSAFDRWLAGDTQALTPEQYRGFKVFSDPAKGNCAACHSGGNFTDNGFHNVGLKTADPGRFNIRKVAAMKGAFKTPTLRDIELTAPYFHNGAAETLRDVVEYYNRGGEDRSNVSPDIKPLNLSAQEKDELVAFLRSLTGKQVPVVRPVLPE</sequence>
<dbReference type="Pfam" id="PF00034">
    <property type="entry name" value="Cytochrom_C"/>
    <property type="match status" value="1"/>
</dbReference>
<evidence type="ECO:0000256" key="7">
    <source>
        <dbReference type="PROSITE-ProRule" id="PRU00433"/>
    </source>
</evidence>
<dbReference type="Gene3D" id="1.10.760.10">
    <property type="entry name" value="Cytochrome c-like domain"/>
    <property type="match status" value="1"/>
</dbReference>
<evidence type="ECO:0000256" key="3">
    <source>
        <dbReference type="ARBA" id="ARBA00022723"/>
    </source>
</evidence>
<protein>
    <submittedName>
        <fullName evidence="10">C-type cytochrome</fullName>
    </submittedName>
</protein>
<reference evidence="10 11" key="2">
    <citation type="submission" date="2020-05" db="EMBL/GenBank/DDBJ databases">
        <authorList>
            <person name="Khan S.A."/>
            <person name="Jeon C.O."/>
            <person name="Chun B.H."/>
        </authorList>
    </citation>
    <scope>NUCLEOTIDE SEQUENCE [LARGE SCALE GENOMIC DNA]</scope>
    <source>
        <strain evidence="10 11">H242</strain>
    </source>
</reference>
<dbReference type="PROSITE" id="PS51007">
    <property type="entry name" value="CYTC"/>
    <property type="match status" value="1"/>
</dbReference>
<dbReference type="Pfam" id="PF03150">
    <property type="entry name" value="CCP_MauG"/>
    <property type="match status" value="1"/>
</dbReference>
<evidence type="ECO:0000256" key="2">
    <source>
        <dbReference type="ARBA" id="ARBA00022617"/>
    </source>
</evidence>
<dbReference type="PANTHER" id="PTHR30600">
    <property type="entry name" value="CYTOCHROME C PEROXIDASE-RELATED"/>
    <property type="match status" value="1"/>
</dbReference>
<keyword evidence="11" id="KW-1185">Reference proteome</keyword>
<dbReference type="InterPro" id="IPR036909">
    <property type="entry name" value="Cyt_c-like_dom_sf"/>
</dbReference>
<dbReference type="InterPro" id="IPR051395">
    <property type="entry name" value="Cytochrome_c_Peroxidase/MauG"/>
</dbReference>
<reference evidence="10 11" key="1">
    <citation type="submission" date="2020-05" db="EMBL/GenBank/DDBJ databases">
        <title>Ramlibacter rhizophilus sp. nov., isolated from rhizosphere soil of national flower Mugunghwa from South Korea.</title>
        <authorList>
            <person name="Zheng-Fei Y."/>
            <person name="Huan T."/>
        </authorList>
    </citation>
    <scope>NUCLEOTIDE SEQUENCE [LARGE SCALE GENOMIC DNA]</scope>
    <source>
        <strain evidence="10 11">H242</strain>
    </source>
</reference>
<dbReference type="Proteomes" id="UP000500826">
    <property type="component" value="Chromosome"/>
</dbReference>
<feature type="domain" description="Cytochrome c" evidence="9">
    <location>
        <begin position="86"/>
        <end position="207"/>
    </location>
</feature>
<evidence type="ECO:0000256" key="8">
    <source>
        <dbReference type="SAM" id="MobiDB-lite"/>
    </source>
</evidence>
<evidence type="ECO:0000313" key="11">
    <source>
        <dbReference type="Proteomes" id="UP000500826"/>
    </source>
</evidence>
<keyword evidence="6 7" id="KW-0408">Iron</keyword>
<evidence type="ECO:0000256" key="6">
    <source>
        <dbReference type="ARBA" id="ARBA00023004"/>
    </source>
</evidence>
<accession>A0ABX6P1D7</accession>
<evidence type="ECO:0000256" key="4">
    <source>
        <dbReference type="ARBA" id="ARBA00022729"/>
    </source>
</evidence>
<dbReference type="PANTHER" id="PTHR30600:SF10">
    <property type="entry name" value="BLL6722 PROTEIN"/>
    <property type="match status" value="1"/>
</dbReference>